<name>A0ABR4PZV1_9CEST</name>
<evidence type="ECO:0000256" key="1">
    <source>
        <dbReference type="ARBA" id="ARBA00004141"/>
    </source>
</evidence>
<feature type="transmembrane region" description="Helical" evidence="7">
    <location>
        <begin position="362"/>
        <end position="381"/>
    </location>
</feature>
<feature type="transmembrane region" description="Helical" evidence="7">
    <location>
        <begin position="265"/>
        <end position="288"/>
    </location>
</feature>
<feature type="transmembrane region" description="Helical" evidence="7">
    <location>
        <begin position="68"/>
        <end position="89"/>
    </location>
</feature>
<evidence type="ECO:0000256" key="6">
    <source>
        <dbReference type="SAM" id="MobiDB-lite"/>
    </source>
</evidence>
<comment type="caution">
    <text evidence="8">The sequence shown here is derived from an EMBL/GenBank/DDBJ whole genome shotgun (WGS) entry which is preliminary data.</text>
</comment>
<protein>
    <submittedName>
        <fullName evidence="8">Hippocampu abundant transcript 1 protein</fullName>
    </submittedName>
</protein>
<dbReference type="InterPro" id="IPR001958">
    <property type="entry name" value="Tet-R_TetA/multi-R_MdtG-like"/>
</dbReference>
<dbReference type="Pfam" id="PF07690">
    <property type="entry name" value="MFS_1"/>
    <property type="match status" value="1"/>
</dbReference>
<proteinExistence type="predicted"/>
<evidence type="ECO:0000313" key="8">
    <source>
        <dbReference type="EMBL" id="KAL5102832.1"/>
    </source>
</evidence>
<evidence type="ECO:0000256" key="7">
    <source>
        <dbReference type="SAM" id="Phobius"/>
    </source>
</evidence>
<dbReference type="Gene3D" id="1.20.1250.20">
    <property type="entry name" value="MFS general substrate transporter like domains"/>
    <property type="match status" value="1"/>
</dbReference>
<keyword evidence="3 7" id="KW-0812">Transmembrane</keyword>
<dbReference type="SUPFAM" id="SSF103473">
    <property type="entry name" value="MFS general substrate transporter"/>
    <property type="match status" value="1"/>
</dbReference>
<evidence type="ECO:0000256" key="4">
    <source>
        <dbReference type="ARBA" id="ARBA00022989"/>
    </source>
</evidence>
<feature type="transmembrane region" description="Helical" evidence="7">
    <location>
        <begin position="320"/>
        <end position="341"/>
    </location>
</feature>
<evidence type="ECO:0000256" key="3">
    <source>
        <dbReference type="ARBA" id="ARBA00022692"/>
    </source>
</evidence>
<keyword evidence="2" id="KW-0813">Transport</keyword>
<feature type="transmembrane region" description="Helical" evidence="7">
    <location>
        <begin position="20"/>
        <end position="39"/>
    </location>
</feature>
<dbReference type="EMBL" id="JAKROA010000023">
    <property type="protein sequence ID" value="KAL5102832.1"/>
    <property type="molecule type" value="Genomic_DNA"/>
</dbReference>
<keyword evidence="4 7" id="KW-1133">Transmembrane helix</keyword>
<dbReference type="Proteomes" id="UP001651158">
    <property type="component" value="Unassembled WGS sequence"/>
</dbReference>
<gene>
    <name evidence="8" type="ORF">TcWFU_003380</name>
</gene>
<evidence type="ECO:0000313" key="9">
    <source>
        <dbReference type="Proteomes" id="UP001651158"/>
    </source>
</evidence>
<evidence type="ECO:0000256" key="5">
    <source>
        <dbReference type="ARBA" id="ARBA00023136"/>
    </source>
</evidence>
<feature type="transmembrane region" description="Helical" evidence="7">
    <location>
        <begin position="132"/>
        <end position="152"/>
    </location>
</feature>
<organism evidence="8 9">
    <name type="scientific">Taenia crassiceps</name>
    <dbReference type="NCBI Taxonomy" id="6207"/>
    <lineage>
        <taxon>Eukaryota</taxon>
        <taxon>Metazoa</taxon>
        <taxon>Spiralia</taxon>
        <taxon>Lophotrochozoa</taxon>
        <taxon>Platyhelminthes</taxon>
        <taxon>Cestoda</taxon>
        <taxon>Eucestoda</taxon>
        <taxon>Cyclophyllidea</taxon>
        <taxon>Taeniidae</taxon>
        <taxon>Taenia</taxon>
    </lineage>
</organism>
<evidence type="ECO:0000256" key="2">
    <source>
        <dbReference type="ARBA" id="ARBA00022448"/>
    </source>
</evidence>
<dbReference type="PROSITE" id="PS00216">
    <property type="entry name" value="SUGAR_TRANSPORT_1"/>
    <property type="match status" value="1"/>
</dbReference>
<feature type="compositionally biased region" description="Basic residues" evidence="6">
    <location>
        <begin position="526"/>
        <end position="538"/>
    </location>
</feature>
<dbReference type="InterPro" id="IPR011701">
    <property type="entry name" value="MFS"/>
</dbReference>
<keyword evidence="9" id="KW-1185">Reference proteome</keyword>
<dbReference type="PRINTS" id="PR01035">
    <property type="entry name" value="TCRTETA"/>
</dbReference>
<reference evidence="8 9" key="1">
    <citation type="journal article" date="2022" name="Front. Cell. Infect. Microbiol.">
        <title>The Genomes of Two Strains of Taenia crassiceps the Animal Model for the Study of Human Cysticercosis.</title>
        <authorList>
            <person name="Bobes R.J."/>
            <person name="Estrada K."/>
            <person name="Rios-Valencia D.G."/>
            <person name="Calderon-Gallegos A."/>
            <person name="de la Torre P."/>
            <person name="Carrero J.C."/>
            <person name="Sanchez-Flores A."/>
            <person name="Laclette J.P."/>
        </authorList>
    </citation>
    <scope>NUCLEOTIDE SEQUENCE [LARGE SCALE GENOMIC DNA]</scope>
    <source>
        <strain evidence="8">WFUcys</strain>
    </source>
</reference>
<feature type="region of interest" description="Disordered" evidence="6">
    <location>
        <begin position="525"/>
        <end position="553"/>
    </location>
</feature>
<dbReference type="PANTHER" id="PTHR23504:SF1">
    <property type="entry name" value="GH21943P-RELATED"/>
    <property type="match status" value="1"/>
</dbReference>
<dbReference type="InterPro" id="IPR005829">
    <property type="entry name" value="Sugar_transporter_CS"/>
</dbReference>
<sequence length="672" mass="72211">MISVLDEAFPKHTFLMNGLIQGVKGFLSFLSAPLIGALSDIFGRKPFLFLTVTFTCSPIPFIKLSHWWYFTMISISGIFSVTFSVVLAFVSDVTTVENRTWAYGLVSATFAASLIISPSLGAFLEKAYSENFVITLASLIALSDVLFVLFCVPESLDTCVNSGGGFGCGSCSSCGAVKRLSLVAPPSPSGQSVCFNANEKPTVERSWTITWDKVDPFGALRHVSRGRLTLLVCLTTFLSYLPEAGEYSCFFVYLRLVIGFSEENVALFIAICGLVSCIAQTCGMGLLISCLGAKHTIIVGLAFETCQLAMFGFFSSAWILWSAGCVAGLGSITYPALSAFLSNHAKADQQGLTQGLLTGIRGLCGGLGPAVYGFIFFIFQVDLNYRPSNQSLLGDSPVPVQSKMVSGSDQTFQSQLRSLHRTFIPGPPFAFGAFLALSAILVAILIPDNHAYPNLSTTAPGAAAFSSGPAKSRRLGHGMSSNSESTANLLLACEGEAVESFGGSNQEAECPSSNTSFVAFASNATGRRRHLRDSRHQRQPSASKIPRTPQAIPPLTTTAETFFQARTKLATPMRRMISSGFRQRANSLRPHSATATSNFHFFGDMQTQETEAADLANFRVPCKISERVAEGGDSGINEPDALFLPQSSNPTFFDGHLLHHGYHPHPPSPQPL</sequence>
<accession>A0ABR4PZV1</accession>
<feature type="transmembrane region" description="Helical" evidence="7">
    <location>
        <begin position="228"/>
        <end position="253"/>
    </location>
</feature>
<comment type="subcellular location">
    <subcellularLocation>
        <location evidence="1">Membrane</location>
        <topology evidence="1">Multi-pass membrane protein</topology>
    </subcellularLocation>
</comment>
<keyword evidence="5 7" id="KW-0472">Membrane</keyword>
<feature type="transmembrane region" description="Helical" evidence="7">
    <location>
        <begin position="101"/>
        <end position="120"/>
    </location>
</feature>
<dbReference type="PANTHER" id="PTHR23504">
    <property type="entry name" value="MAJOR FACILITATOR SUPERFAMILY DOMAIN-CONTAINING PROTEIN 10"/>
    <property type="match status" value="1"/>
</dbReference>
<feature type="transmembrane region" description="Helical" evidence="7">
    <location>
        <begin position="429"/>
        <end position="446"/>
    </location>
</feature>
<dbReference type="InterPro" id="IPR036259">
    <property type="entry name" value="MFS_trans_sf"/>
</dbReference>